<name>A0AAC8VPZ9_9ENTR</name>
<reference evidence="3" key="2">
    <citation type="submission" date="2015-09" db="EMBL/GenBank/DDBJ databases">
        <title>Cronobacter genome sequencing and assembly.</title>
        <authorList>
            <person name="Descombes P."/>
            <person name="Baert L."/>
            <person name="Ngom-Bru C."/>
            <person name="Barretto C."/>
        </authorList>
    </citation>
    <scope>NUCLEOTIDE SEQUENCE [LARGE SCALE GENOMIC DNA]</scope>
    <source>
        <strain evidence="3">NCTC 9529</strain>
    </source>
</reference>
<gene>
    <name evidence="1" type="ORF">AFK65_09400</name>
    <name evidence="2" type="ORF">NCTC9529_01929</name>
</gene>
<proteinExistence type="predicted"/>
<keyword evidence="4" id="KW-1185">Reference proteome</keyword>
<evidence type="ECO:0000313" key="1">
    <source>
        <dbReference type="EMBL" id="ALB54868.1"/>
    </source>
</evidence>
<dbReference type="EMBL" id="UFYH01000001">
    <property type="protein sequence ID" value="STD07151.1"/>
    <property type="molecule type" value="Genomic_DNA"/>
</dbReference>
<dbReference type="Proteomes" id="UP000061974">
    <property type="component" value="Chromosome"/>
</dbReference>
<dbReference type="EMBL" id="CP012257">
    <property type="protein sequence ID" value="ALB54868.1"/>
    <property type="molecule type" value="Genomic_DNA"/>
</dbReference>
<sequence>MSKATTTAALQSAALKEFSARNQRYWSASSLPTREKVKHRKPLKAYRRDRVMNAILRRDINRKLEVARNETIAKIGGKKS</sequence>
<accession>A0AAC8VPZ9</accession>
<dbReference type="AlphaFoldDB" id="A0AAC8VPZ9"/>
<dbReference type="Proteomes" id="UP000254849">
    <property type="component" value="Unassembled WGS sequence"/>
</dbReference>
<reference evidence="2 4" key="4">
    <citation type="submission" date="2018-06" db="EMBL/GenBank/DDBJ databases">
        <authorList>
            <consortium name="Pathogen Informatics"/>
            <person name="Doyle S."/>
        </authorList>
    </citation>
    <scope>NUCLEOTIDE SEQUENCE [LARGE SCALE GENOMIC DNA]</scope>
    <source>
        <strain evidence="4">NCTC 9529</strain>
        <strain evidence="2">NCTC9529</strain>
    </source>
</reference>
<dbReference type="KEGG" id="cui:AFK65_09400"/>
<organism evidence="1 3">
    <name type="scientific">Cronobacter universalis NCTC 9529</name>
    <dbReference type="NCBI Taxonomy" id="1074000"/>
    <lineage>
        <taxon>Bacteria</taxon>
        <taxon>Pseudomonadati</taxon>
        <taxon>Pseudomonadota</taxon>
        <taxon>Gammaproteobacteria</taxon>
        <taxon>Enterobacterales</taxon>
        <taxon>Enterobacteriaceae</taxon>
        <taxon>Cronobacter</taxon>
    </lineage>
</organism>
<protein>
    <submittedName>
        <fullName evidence="1">Uncharacterized protein</fullName>
    </submittedName>
</protein>
<dbReference type="Pfam" id="PF23975">
    <property type="entry name" value="DUF7301"/>
    <property type="match status" value="1"/>
</dbReference>
<reference evidence="1 3" key="3">
    <citation type="journal article" date="2016" name="Genome Announc.">
        <title>Fully Closed Genome Sequences of Five Type Strains of the Genus Cronobacter and One Cronobacter sakazakii Strain.</title>
        <authorList>
            <person name="Moine D."/>
            <person name="Kassam M."/>
            <person name="Baert L."/>
            <person name="Tang Y."/>
            <person name="Barretto C."/>
            <person name="Ngom Bru C."/>
            <person name="Klijn A."/>
            <person name="Descombes P."/>
        </authorList>
    </citation>
    <scope>NUCLEOTIDE SEQUENCE [LARGE SCALE GENOMIC DNA]</scope>
    <source>
        <strain evidence="1 3">NCTC 9529</strain>
    </source>
</reference>
<dbReference type="RefSeq" id="WP_007706475.1">
    <property type="nucleotide sequence ID" value="NZ_AJKW01000009.1"/>
</dbReference>
<evidence type="ECO:0000313" key="4">
    <source>
        <dbReference type="Proteomes" id="UP000254849"/>
    </source>
</evidence>
<evidence type="ECO:0000313" key="2">
    <source>
        <dbReference type="EMBL" id="STD07151.1"/>
    </source>
</evidence>
<reference evidence="3" key="1">
    <citation type="submission" date="2015-07" db="EMBL/GenBank/DDBJ databases">
        <authorList>
            <person name="Moine D."/>
            <person name="Kassam M."/>
        </authorList>
    </citation>
    <scope>NUCLEOTIDE SEQUENCE [LARGE SCALE GENOMIC DNA]</scope>
    <source>
        <strain evidence="3">NCTC 9529</strain>
    </source>
</reference>
<evidence type="ECO:0000313" key="3">
    <source>
        <dbReference type="Proteomes" id="UP000061974"/>
    </source>
</evidence>
<dbReference type="InterPro" id="IPR055725">
    <property type="entry name" value="DUF7301"/>
</dbReference>